<keyword evidence="1" id="KW-0812">Transmembrane</keyword>
<evidence type="ECO:0000313" key="3">
    <source>
        <dbReference type="Proteomes" id="UP000637359"/>
    </source>
</evidence>
<evidence type="ECO:0000313" key="2">
    <source>
        <dbReference type="EMBL" id="MBC5637397.1"/>
    </source>
</evidence>
<protein>
    <submittedName>
        <fullName evidence="2">Uncharacterized protein</fullName>
    </submittedName>
</protein>
<keyword evidence="1" id="KW-0472">Membrane</keyword>
<feature type="transmembrane region" description="Helical" evidence="1">
    <location>
        <begin position="136"/>
        <end position="157"/>
    </location>
</feature>
<feature type="transmembrane region" description="Helical" evidence="1">
    <location>
        <begin position="77"/>
        <end position="100"/>
    </location>
</feature>
<proteinExistence type="predicted"/>
<comment type="caution">
    <text evidence="2">The sequence shown here is derived from an EMBL/GenBank/DDBJ whole genome shotgun (WGS) entry which is preliminary data.</text>
</comment>
<keyword evidence="3" id="KW-1185">Reference proteome</keyword>
<gene>
    <name evidence="2" type="ORF">H8S33_11330</name>
</gene>
<evidence type="ECO:0000256" key="1">
    <source>
        <dbReference type="SAM" id="Phobius"/>
    </source>
</evidence>
<keyword evidence="1" id="KW-1133">Transmembrane helix</keyword>
<name>A0A923L6M6_9BACI</name>
<dbReference type="AlphaFoldDB" id="A0A923L6M6"/>
<accession>A0A923L6M6</accession>
<feature type="transmembrane region" description="Helical" evidence="1">
    <location>
        <begin position="12"/>
        <end position="29"/>
    </location>
</feature>
<reference evidence="2" key="1">
    <citation type="submission" date="2020-08" db="EMBL/GenBank/DDBJ databases">
        <title>Genome public.</title>
        <authorList>
            <person name="Liu C."/>
            <person name="Sun Q."/>
        </authorList>
    </citation>
    <scope>NUCLEOTIDE SEQUENCE</scope>
    <source>
        <strain evidence="2">BX22</strain>
    </source>
</reference>
<dbReference type="Proteomes" id="UP000637359">
    <property type="component" value="Unassembled WGS sequence"/>
</dbReference>
<sequence>MMRNIRLSEKVLLLGYSFILLFMIVQDFVPLGSLNDIEAIKQEKTTNELILVTLIGVIQIALFITLILLYAGKTYPLLIKIWLVIHPLCIFAGALMSWWIPYFTGIGAQEKVEGYTTMFGNTHAFLPMMNGIVPNTLHTIFHISLLFCILLSIYIFVTKTKVLSNINEDKVS</sequence>
<dbReference type="EMBL" id="JACOOL010000007">
    <property type="protein sequence ID" value="MBC5637397.1"/>
    <property type="molecule type" value="Genomic_DNA"/>
</dbReference>
<feature type="transmembrane region" description="Helical" evidence="1">
    <location>
        <begin position="49"/>
        <end position="70"/>
    </location>
</feature>
<organism evidence="2 3">
    <name type="scientific">Ornithinibacillus hominis</name>
    <dbReference type="NCBI Taxonomy" id="2763055"/>
    <lineage>
        <taxon>Bacteria</taxon>
        <taxon>Bacillati</taxon>
        <taxon>Bacillota</taxon>
        <taxon>Bacilli</taxon>
        <taxon>Bacillales</taxon>
        <taxon>Bacillaceae</taxon>
        <taxon>Ornithinibacillus</taxon>
    </lineage>
</organism>